<keyword evidence="5 7" id="KW-0472">Membrane</keyword>
<feature type="transmembrane region" description="Helical" evidence="7">
    <location>
        <begin position="419"/>
        <end position="440"/>
    </location>
</feature>
<keyword evidence="2" id="KW-0813">Transport</keyword>
<feature type="transmembrane region" description="Helical" evidence="7">
    <location>
        <begin position="205"/>
        <end position="225"/>
    </location>
</feature>
<dbReference type="SUPFAM" id="SSF103473">
    <property type="entry name" value="MFS general substrate transporter"/>
    <property type="match status" value="1"/>
</dbReference>
<proteinExistence type="predicted"/>
<feature type="compositionally biased region" description="Low complexity" evidence="6">
    <location>
        <begin position="492"/>
        <end position="505"/>
    </location>
</feature>
<evidence type="ECO:0000256" key="6">
    <source>
        <dbReference type="SAM" id="MobiDB-lite"/>
    </source>
</evidence>
<feature type="compositionally biased region" description="Low complexity" evidence="6">
    <location>
        <begin position="24"/>
        <end position="33"/>
    </location>
</feature>
<dbReference type="Gene3D" id="1.20.1250.20">
    <property type="entry name" value="MFS general substrate transporter like domains"/>
    <property type="match status" value="1"/>
</dbReference>
<organism evidence="9">
    <name type="scientific">Ditylum brightwellii</name>
    <dbReference type="NCBI Taxonomy" id="49249"/>
    <lineage>
        <taxon>Eukaryota</taxon>
        <taxon>Sar</taxon>
        <taxon>Stramenopiles</taxon>
        <taxon>Ochrophyta</taxon>
        <taxon>Bacillariophyta</taxon>
        <taxon>Mediophyceae</taxon>
        <taxon>Lithodesmiophycidae</taxon>
        <taxon>Lithodesmiales</taxon>
        <taxon>Lithodesmiaceae</taxon>
        <taxon>Ditylum</taxon>
    </lineage>
</organism>
<accession>A0A7S4SSV0</accession>
<evidence type="ECO:0000313" key="9">
    <source>
        <dbReference type="EMBL" id="CAE4654195.1"/>
    </source>
</evidence>
<feature type="transmembrane region" description="Helical" evidence="7">
    <location>
        <begin position="144"/>
        <end position="165"/>
    </location>
</feature>
<feature type="transmembrane region" description="Helical" evidence="7">
    <location>
        <begin position="452"/>
        <end position="472"/>
    </location>
</feature>
<dbReference type="GO" id="GO:0022857">
    <property type="term" value="F:transmembrane transporter activity"/>
    <property type="evidence" value="ECO:0007669"/>
    <property type="project" value="InterPro"/>
</dbReference>
<sequence length="526" mass="54667">MCRKTIPTDQKDTPHKKENEPNITTPNNAHSTPTTPPPPIKNTKVMYLLWAIRFLSLLSGTIVSPSVRPMLTHRLGITNFGFLQSASNGAALITATIVGRMSDARGSRLFAIMGGTIFAALGFICLFVGGLYHYTSLEEIEGGGIVTAEAASVFLLVTTTVVPCMGRVLQMMSQSVLGGITQAAASDLKEKTTSSSSTSTGKNIALVRSAIGFGVAAGAALGGRLVKIGTIAPLMAGLVCTILNVGVGISLATSASLPSSTSKPPTNTNSMKTSLKLLLTELLTCGTTIITLLSLQLLCSLAFFVFTSTWDITLMERIGYDKAEFSYLVSVVGWLFAFVQMLIVPKFVSRSGSGGSTGKVSSSMPLKMGLFVAALGRFGLASSNTTPTLILSFAILALGQGTVGTLLSTLVARTAPTKAGYYMGLLEGARGLAGVIGPMVGAACYKGGGGRAPAAAGGIFQVIALILACVFISDSEEEEKSFSVKKENEIESTMTSSSSTATKASVPCAEKNDSLDSIAVETKKSK</sequence>
<dbReference type="PANTHER" id="PTHR23504:SF15">
    <property type="entry name" value="MAJOR FACILITATOR SUPERFAMILY (MFS) PROFILE DOMAIN-CONTAINING PROTEIN"/>
    <property type="match status" value="1"/>
</dbReference>
<dbReference type="InterPro" id="IPR020846">
    <property type="entry name" value="MFS_dom"/>
</dbReference>
<dbReference type="GO" id="GO:0016020">
    <property type="term" value="C:membrane"/>
    <property type="evidence" value="ECO:0007669"/>
    <property type="project" value="UniProtKB-SubCell"/>
</dbReference>
<feature type="domain" description="Major facilitator superfamily (MFS) profile" evidence="8">
    <location>
        <begin position="45"/>
        <end position="476"/>
    </location>
</feature>
<feature type="region of interest" description="Disordered" evidence="6">
    <location>
        <begin position="1"/>
        <end position="38"/>
    </location>
</feature>
<dbReference type="EMBL" id="HBNS01053017">
    <property type="protein sequence ID" value="CAE4654195.1"/>
    <property type="molecule type" value="Transcribed_RNA"/>
</dbReference>
<evidence type="ECO:0000256" key="5">
    <source>
        <dbReference type="ARBA" id="ARBA00023136"/>
    </source>
</evidence>
<feature type="transmembrane region" description="Helical" evidence="7">
    <location>
        <begin position="75"/>
        <end position="98"/>
    </location>
</feature>
<feature type="compositionally biased region" description="Basic and acidic residues" evidence="6">
    <location>
        <begin position="480"/>
        <end position="489"/>
    </location>
</feature>
<evidence type="ECO:0000259" key="8">
    <source>
        <dbReference type="PROSITE" id="PS50850"/>
    </source>
</evidence>
<evidence type="ECO:0000256" key="4">
    <source>
        <dbReference type="ARBA" id="ARBA00022989"/>
    </source>
</evidence>
<dbReference type="InterPro" id="IPR036259">
    <property type="entry name" value="MFS_trans_sf"/>
</dbReference>
<evidence type="ECO:0000256" key="2">
    <source>
        <dbReference type="ARBA" id="ARBA00022448"/>
    </source>
</evidence>
<feature type="region of interest" description="Disordered" evidence="6">
    <location>
        <begin position="479"/>
        <end position="509"/>
    </location>
</feature>
<dbReference type="Pfam" id="PF07690">
    <property type="entry name" value="MFS_1"/>
    <property type="match status" value="1"/>
</dbReference>
<feature type="transmembrane region" description="Helical" evidence="7">
    <location>
        <begin position="325"/>
        <end position="344"/>
    </location>
</feature>
<evidence type="ECO:0000256" key="3">
    <source>
        <dbReference type="ARBA" id="ARBA00022692"/>
    </source>
</evidence>
<feature type="transmembrane region" description="Helical" evidence="7">
    <location>
        <begin position="231"/>
        <end position="257"/>
    </location>
</feature>
<evidence type="ECO:0000256" key="7">
    <source>
        <dbReference type="SAM" id="Phobius"/>
    </source>
</evidence>
<dbReference type="AlphaFoldDB" id="A0A7S4SSV0"/>
<dbReference type="PROSITE" id="PS50850">
    <property type="entry name" value="MFS"/>
    <property type="match status" value="1"/>
</dbReference>
<feature type="compositionally biased region" description="Basic and acidic residues" evidence="6">
    <location>
        <begin position="9"/>
        <end position="20"/>
    </location>
</feature>
<gene>
    <name evidence="9" type="ORF">DBRI00130_LOCUS38736</name>
</gene>
<reference evidence="9" key="1">
    <citation type="submission" date="2021-01" db="EMBL/GenBank/DDBJ databases">
        <authorList>
            <person name="Corre E."/>
            <person name="Pelletier E."/>
            <person name="Niang G."/>
            <person name="Scheremetjew M."/>
            <person name="Finn R."/>
            <person name="Kale V."/>
            <person name="Holt S."/>
            <person name="Cochrane G."/>
            <person name="Meng A."/>
            <person name="Brown T."/>
            <person name="Cohen L."/>
        </authorList>
    </citation>
    <scope>NUCLEOTIDE SEQUENCE</scope>
    <source>
        <strain evidence="9">GSO104</strain>
    </source>
</reference>
<feature type="transmembrane region" description="Helical" evidence="7">
    <location>
        <begin position="110"/>
        <end position="132"/>
    </location>
</feature>
<name>A0A7S4SSV0_9STRA</name>
<comment type="subcellular location">
    <subcellularLocation>
        <location evidence="1">Membrane</location>
        <topology evidence="1">Multi-pass membrane protein</topology>
    </subcellularLocation>
</comment>
<keyword evidence="3 7" id="KW-0812">Transmembrane</keyword>
<evidence type="ECO:0000256" key="1">
    <source>
        <dbReference type="ARBA" id="ARBA00004141"/>
    </source>
</evidence>
<feature type="transmembrane region" description="Helical" evidence="7">
    <location>
        <begin position="389"/>
        <end position="412"/>
    </location>
</feature>
<dbReference type="InterPro" id="IPR011701">
    <property type="entry name" value="MFS"/>
</dbReference>
<dbReference type="PANTHER" id="PTHR23504">
    <property type="entry name" value="MAJOR FACILITATOR SUPERFAMILY DOMAIN-CONTAINING PROTEIN 10"/>
    <property type="match status" value="1"/>
</dbReference>
<keyword evidence="4 7" id="KW-1133">Transmembrane helix</keyword>
<feature type="transmembrane region" description="Helical" evidence="7">
    <location>
        <begin position="278"/>
        <end position="305"/>
    </location>
</feature>
<protein>
    <recommendedName>
        <fullName evidence="8">Major facilitator superfamily (MFS) profile domain-containing protein</fullName>
    </recommendedName>
</protein>